<evidence type="ECO:0000313" key="2">
    <source>
        <dbReference type="Proteomes" id="UP000824469"/>
    </source>
</evidence>
<sequence>MDSRMVPNPLASRVAIVEETYVIYWCEKCFMPHAPCEEDQQQQEEVDDNDDDVCMMEIATSSPREATSTELIGARTVVIFGDYIHQVLLLPFSHTFEVDIVHAFEFPSNDFEYLRALMIEKYDGGVPSEEDRQLLMNVVVSQEKDHNTISKTTKGPQAKSKFTFLTKETPKKNASGRELVSPIKTYVPPHAKAENNLIPSDEFSNLSPSASLLKSIPYDIAQEEIIQGKDVNKVETPLTVVVLEKPQVLEELGEPPKVYLGSSLVKSQLNVDPFFTTLVIKDTLLHNCMVDYGASCNVMTLEVMNELNVKVIVAYGKCNAMDSREVLVAGCVKDLVM</sequence>
<dbReference type="EMBL" id="JAHRHJ020000004">
    <property type="protein sequence ID" value="KAH9318926.1"/>
    <property type="molecule type" value="Genomic_DNA"/>
</dbReference>
<accession>A0AA38G9G5</accession>
<protein>
    <submittedName>
        <fullName evidence="1">Uncharacterized protein</fullName>
    </submittedName>
</protein>
<dbReference type="AlphaFoldDB" id="A0AA38G9G5"/>
<name>A0AA38G9G5_TAXCH</name>
<gene>
    <name evidence="1" type="ORF">KI387_020695</name>
</gene>
<keyword evidence="2" id="KW-1185">Reference proteome</keyword>
<comment type="caution">
    <text evidence="1">The sequence shown here is derived from an EMBL/GenBank/DDBJ whole genome shotgun (WGS) entry which is preliminary data.</text>
</comment>
<proteinExistence type="predicted"/>
<reference evidence="1 2" key="1">
    <citation type="journal article" date="2021" name="Nat. Plants">
        <title>The Taxus genome provides insights into paclitaxel biosynthesis.</title>
        <authorList>
            <person name="Xiong X."/>
            <person name="Gou J."/>
            <person name="Liao Q."/>
            <person name="Li Y."/>
            <person name="Zhou Q."/>
            <person name="Bi G."/>
            <person name="Li C."/>
            <person name="Du R."/>
            <person name="Wang X."/>
            <person name="Sun T."/>
            <person name="Guo L."/>
            <person name="Liang H."/>
            <person name="Lu P."/>
            <person name="Wu Y."/>
            <person name="Zhang Z."/>
            <person name="Ro D.K."/>
            <person name="Shang Y."/>
            <person name="Huang S."/>
            <person name="Yan J."/>
        </authorList>
    </citation>
    <scope>NUCLEOTIDE SEQUENCE [LARGE SCALE GENOMIC DNA]</scope>
    <source>
        <strain evidence="1">Ta-2019</strain>
    </source>
</reference>
<evidence type="ECO:0000313" key="1">
    <source>
        <dbReference type="EMBL" id="KAH9318926.1"/>
    </source>
</evidence>
<dbReference type="Proteomes" id="UP000824469">
    <property type="component" value="Unassembled WGS sequence"/>
</dbReference>
<organism evidence="1 2">
    <name type="scientific">Taxus chinensis</name>
    <name type="common">Chinese yew</name>
    <name type="synonym">Taxus wallichiana var. chinensis</name>
    <dbReference type="NCBI Taxonomy" id="29808"/>
    <lineage>
        <taxon>Eukaryota</taxon>
        <taxon>Viridiplantae</taxon>
        <taxon>Streptophyta</taxon>
        <taxon>Embryophyta</taxon>
        <taxon>Tracheophyta</taxon>
        <taxon>Spermatophyta</taxon>
        <taxon>Pinopsida</taxon>
        <taxon>Pinidae</taxon>
        <taxon>Conifers II</taxon>
        <taxon>Cupressales</taxon>
        <taxon>Taxaceae</taxon>
        <taxon>Taxus</taxon>
    </lineage>
</organism>